<keyword evidence="1" id="KW-0472">Membrane</keyword>
<keyword evidence="1" id="KW-0812">Transmembrane</keyword>
<evidence type="ECO:0000256" key="1">
    <source>
        <dbReference type="SAM" id="Phobius"/>
    </source>
</evidence>
<accession>W6RZF5</accession>
<feature type="transmembrane region" description="Helical" evidence="1">
    <location>
        <begin position="67"/>
        <end position="84"/>
    </location>
</feature>
<dbReference type="AlphaFoldDB" id="W6RZF5"/>
<dbReference type="STRING" id="1216932.CM240_2746"/>
<dbReference type="KEGG" id="clt:CM240_2746"/>
<dbReference type="HOGENOM" id="CLU_1080540_0_0_9"/>
<reference evidence="2 3" key="1">
    <citation type="submission" date="2013-11" db="EMBL/GenBank/DDBJ databases">
        <title>Complete genome sequence of Clostridum sp. M2/40.</title>
        <authorList>
            <person name="Wibberg D."/>
            <person name="Puehler A."/>
            <person name="Schlueter A."/>
        </authorList>
    </citation>
    <scope>NUCLEOTIDE SEQUENCE [LARGE SCALE GENOMIC DNA]</scope>
    <source>
        <strain evidence="3">M2/40</strain>
    </source>
</reference>
<protein>
    <submittedName>
        <fullName evidence="2">Putative membrane protein</fullName>
    </submittedName>
</protein>
<dbReference type="RefSeq" id="WP_044040056.1">
    <property type="nucleotide sequence ID" value="NZ_HG917869.1"/>
</dbReference>
<dbReference type="Proteomes" id="UP000019426">
    <property type="component" value="Chromosome M2/40_rep2"/>
</dbReference>
<feature type="transmembrane region" description="Helical" evidence="1">
    <location>
        <begin position="222"/>
        <end position="240"/>
    </location>
</feature>
<organism evidence="2 3">
    <name type="scientific">Clostridium bornimense</name>
    <dbReference type="NCBI Taxonomy" id="1216932"/>
    <lineage>
        <taxon>Bacteria</taxon>
        <taxon>Bacillati</taxon>
        <taxon>Bacillota</taxon>
        <taxon>Clostridia</taxon>
        <taxon>Eubacteriales</taxon>
        <taxon>Clostridiaceae</taxon>
        <taxon>Clostridium</taxon>
    </lineage>
</organism>
<dbReference type="EMBL" id="HG917869">
    <property type="protein sequence ID" value="CDM69863.1"/>
    <property type="molecule type" value="Genomic_DNA"/>
</dbReference>
<name>W6RZF5_9CLOT</name>
<feature type="transmembrane region" description="Helical" evidence="1">
    <location>
        <begin position="159"/>
        <end position="186"/>
    </location>
</feature>
<feature type="transmembrane region" description="Helical" evidence="1">
    <location>
        <begin position="198"/>
        <end position="216"/>
    </location>
</feature>
<evidence type="ECO:0000313" key="3">
    <source>
        <dbReference type="Proteomes" id="UP000019426"/>
    </source>
</evidence>
<keyword evidence="1" id="KW-1133">Transmembrane helix</keyword>
<proteinExistence type="predicted"/>
<feature type="transmembrane region" description="Helical" evidence="1">
    <location>
        <begin position="131"/>
        <end position="153"/>
    </location>
</feature>
<gene>
    <name evidence="2" type="ORF">CM240_2746</name>
</gene>
<sequence>MKKIDMLDDDYFDNEISEFLNSYTTEKVPEEMIDSTIDSLRKYMPPKKTKSVMITLIKNEVTYINKSYFIAATIFVAISLAFSMQYNLNLYNTLMIISPVPMILGMFQIVKSTQNNMWELEKSFKFSYSNIILARLTIITSFSAIINIALFIICGYGTSGYILCKMLFSIIVPISIVSSINLLLLTKLNNNSSIITSLIVWITIIGSSKTFIIPYLEAAKVVSLTITIIISLMIFSYSLYKFYCTTITFEGEEMLWN</sequence>
<evidence type="ECO:0000313" key="2">
    <source>
        <dbReference type="EMBL" id="CDM69863.1"/>
    </source>
</evidence>
<dbReference type="eggNOG" id="ENOG5032X8S">
    <property type="taxonomic scope" value="Bacteria"/>
</dbReference>
<keyword evidence="3" id="KW-1185">Reference proteome</keyword>
<dbReference type="OrthoDB" id="1921604at2"/>
<dbReference type="PATRIC" id="fig|1216932.3.peg.2708"/>
<feature type="transmembrane region" description="Helical" evidence="1">
    <location>
        <begin position="90"/>
        <end position="110"/>
    </location>
</feature>